<dbReference type="AlphaFoldDB" id="A0A382EKY6"/>
<proteinExistence type="inferred from homology"/>
<feature type="transmembrane region" description="Helical" evidence="7">
    <location>
        <begin position="6"/>
        <end position="23"/>
    </location>
</feature>
<dbReference type="GO" id="GO:0005886">
    <property type="term" value="C:plasma membrane"/>
    <property type="evidence" value="ECO:0007669"/>
    <property type="project" value="TreeGrafter"/>
</dbReference>
<dbReference type="CDD" id="cd10322">
    <property type="entry name" value="SLC5sbd"/>
    <property type="match status" value="1"/>
</dbReference>
<feature type="transmembrane region" description="Helical" evidence="7">
    <location>
        <begin position="72"/>
        <end position="91"/>
    </location>
</feature>
<keyword evidence="6 7" id="KW-0472">Membrane</keyword>
<feature type="transmembrane region" description="Helical" evidence="7">
    <location>
        <begin position="258"/>
        <end position="284"/>
    </location>
</feature>
<dbReference type="InterPro" id="IPR001734">
    <property type="entry name" value="Na/solute_symporter"/>
</dbReference>
<evidence type="ECO:0000256" key="4">
    <source>
        <dbReference type="ARBA" id="ARBA00022692"/>
    </source>
</evidence>
<evidence type="ECO:0008006" key="9">
    <source>
        <dbReference type="Google" id="ProtNLM"/>
    </source>
</evidence>
<feature type="transmembrane region" description="Helical" evidence="7">
    <location>
        <begin position="304"/>
        <end position="333"/>
    </location>
</feature>
<evidence type="ECO:0000256" key="6">
    <source>
        <dbReference type="ARBA" id="ARBA00023136"/>
    </source>
</evidence>
<feature type="transmembrane region" description="Helical" evidence="7">
    <location>
        <begin position="155"/>
        <end position="174"/>
    </location>
</feature>
<dbReference type="EMBL" id="UINC01044941">
    <property type="protein sequence ID" value="SVB51069.1"/>
    <property type="molecule type" value="Genomic_DNA"/>
</dbReference>
<evidence type="ECO:0000256" key="1">
    <source>
        <dbReference type="ARBA" id="ARBA00004141"/>
    </source>
</evidence>
<feature type="non-terminal residue" evidence="8">
    <location>
        <position position="392"/>
    </location>
</feature>
<dbReference type="Gene3D" id="1.20.1730.10">
    <property type="entry name" value="Sodium/glucose cotransporter"/>
    <property type="match status" value="1"/>
</dbReference>
<accession>A0A382EKY6</accession>
<feature type="transmembrane region" description="Helical" evidence="7">
    <location>
        <begin position="360"/>
        <end position="390"/>
    </location>
</feature>
<dbReference type="PROSITE" id="PS50283">
    <property type="entry name" value="NA_SOLUT_SYMP_3"/>
    <property type="match status" value="1"/>
</dbReference>
<keyword evidence="5 7" id="KW-1133">Transmembrane helix</keyword>
<dbReference type="Pfam" id="PF00474">
    <property type="entry name" value="SSF"/>
    <property type="match status" value="1"/>
</dbReference>
<protein>
    <recommendedName>
        <fullName evidence="9">Sodium:solute symporter</fullName>
    </recommendedName>
</protein>
<evidence type="ECO:0000256" key="2">
    <source>
        <dbReference type="ARBA" id="ARBA00006434"/>
    </source>
</evidence>
<gene>
    <name evidence="8" type="ORF">METZ01_LOCUS203923</name>
</gene>
<comment type="similarity">
    <text evidence="2">Belongs to the sodium:solute symporter (SSF) (TC 2.A.21) family.</text>
</comment>
<feature type="transmembrane region" description="Helical" evidence="7">
    <location>
        <begin position="181"/>
        <end position="199"/>
    </location>
</feature>
<evidence type="ECO:0000256" key="3">
    <source>
        <dbReference type="ARBA" id="ARBA00022448"/>
    </source>
</evidence>
<dbReference type="InterPro" id="IPR050277">
    <property type="entry name" value="Sodium:Solute_Symporter"/>
</dbReference>
<keyword evidence="4 7" id="KW-0812">Transmembrane</keyword>
<dbReference type="PANTHER" id="PTHR48086:SF7">
    <property type="entry name" value="SODIUM-SOLUTE SYMPORTER-RELATED"/>
    <property type="match status" value="1"/>
</dbReference>
<dbReference type="GO" id="GO:0022857">
    <property type="term" value="F:transmembrane transporter activity"/>
    <property type="evidence" value="ECO:0007669"/>
    <property type="project" value="InterPro"/>
</dbReference>
<evidence type="ECO:0000256" key="5">
    <source>
        <dbReference type="ARBA" id="ARBA00022989"/>
    </source>
</evidence>
<evidence type="ECO:0000256" key="7">
    <source>
        <dbReference type="SAM" id="Phobius"/>
    </source>
</evidence>
<reference evidence="8" key="1">
    <citation type="submission" date="2018-05" db="EMBL/GenBank/DDBJ databases">
        <authorList>
            <person name="Lanie J.A."/>
            <person name="Ng W.-L."/>
            <person name="Kazmierczak K.M."/>
            <person name="Andrzejewski T.M."/>
            <person name="Davidsen T.M."/>
            <person name="Wayne K.J."/>
            <person name="Tettelin H."/>
            <person name="Glass J.I."/>
            <person name="Rusch D."/>
            <person name="Podicherti R."/>
            <person name="Tsui H.-C.T."/>
            <person name="Winkler M.E."/>
        </authorList>
    </citation>
    <scope>NUCLEOTIDE SEQUENCE</scope>
</reference>
<feature type="transmembrane region" description="Helical" evidence="7">
    <location>
        <begin position="228"/>
        <end position="246"/>
    </location>
</feature>
<comment type="subcellular location">
    <subcellularLocation>
        <location evidence="1">Membrane</location>
        <topology evidence="1">Multi-pass membrane protein</topology>
    </subcellularLocation>
</comment>
<dbReference type="PANTHER" id="PTHR48086">
    <property type="entry name" value="SODIUM/PROLINE SYMPORTER-RELATED"/>
    <property type="match status" value="1"/>
</dbReference>
<feature type="transmembrane region" description="Helical" evidence="7">
    <location>
        <begin position="125"/>
        <end position="149"/>
    </location>
</feature>
<evidence type="ECO:0000313" key="8">
    <source>
        <dbReference type="EMBL" id="SVB51069.1"/>
    </source>
</evidence>
<sequence>MTLNLAVFMVYCTAFIGLGIWVGRKVDTGAAFFVANRRLGPALIFSTVLAANIGAGSTIGAAGLGYRDGLASWWWVGSAAIGTFFLAFWVGPKIWKIASNSGLYTLGDYLQVRYGSGVRASITSIIWISTPALLAAQLIAMAKILGFLIGTSYEVSVLMGAVIISLYFVGGGLLSTAWVNMIHLIVLMSGFIIIVPWSLSSAGGWEVVTTSLPAKSDYLNFWEGGQSGWILLAVLAPNFIVSPGIIQKVYGALDERAVRIGLTATAISLLIFAIVPTFLGMIAHTYNPALMDNEDALLLVLDSGLPAIIGALGLAAIFSAEISSADAILYMLATSLSKDLYQRHVNPQASDSELLSVARWAALSGAILSVALALVLPSIIGALTIFYSLIAV</sequence>
<feature type="transmembrane region" description="Helical" evidence="7">
    <location>
        <begin position="43"/>
        <end position="66"/>
    </location>
</feature>
<organism evidence="8">
    <name type="scientific">marine metagenome</name>
    <dbReference type="NCBI Taxonomy" id="408172"/>
    <lineage>
        <taxon>unclassified sequences</taxon>
        <taxon>metagenomes</taxon>
        <taxon>ecological metagenomes</taxon>
    </lineage>
</organism>
<name>A0A382EKY6_9ZZZZ</name>
<keyword evidence="3" id="KW-0813">Transport</keyword>
<dbReference type="InterPro" id="IPR038377">
    <property type="entry name" value="Na/Glc_symporter_sf"/>
</dbReference>